<organism evidence="2 3">
    <name type="scientific">Ferrithrix thermotolerans DSM 19514</name>
    <dbReference type="NCBI Taxonomy" id="1121881"/>
    <lineage>
        <taxon>Bacteria</taxon>
        <taxon>Bacillati</taxon>
        <taxon>Actinomycetota</taxon>
        <taxon>Acidimicrobiia</taxon>
        <taxon>Acidimicrobiales</taxon>
        <taxon>Acidimicrobiaceae</taxon>
        <taxon>Ferrithrix</taxon>
    </lineage>
</organism>
<dbReference type="OrthoDB" id="3799538at2"/>
<reference evidence="3" key="1">
    <citation type="submission" date="2016-11" db="EMBL/GenBank/DDBJ databases">
        <authorList>
            <person name="Varghese N."/>
            <person name="Submissions S."/>
        </authorList>
    </citation>
    <scope>NUCLEOTIDE SEQUENCE [LARGE SCALE GENOMIC DNA]</scope>
    <source>
        <strain evidence="3">DSM 19514</strain>
    </source>
</reference>
<keyword evidence="3" id="KW-1185">Reference proteome</keyword>
<dbReference type="Proteomes" id="UP000184295">
    <property type="component" value="Unassembled WGS sequence"/>
</dbReference>
<evidence type="ECO:0000313" key="3">
    <source>
        <dbReference type="Proteomes" id="UP000184295"/>
    </source>
</evidence>
<evidence type="ECO:0008006" key="4">
    <source>
        <dbReference type="Google" id="ProtNLM"/>
    </source>
</evidence>
<proteinExistence type="predicted"/>
<gene>
    <name evidence="2" type="ORF">SAMN02745225_00426</name>
</gene>
<dbReference type="STRING" id="1121881.SAMN02745225_00426"/>
<feature type="transmembrane region" description="Helical" evidence="1">
    <location>
        <begin position="71"/>
        <end position="92"/>
    </location>
</feature>
<sequence length="253" mass="28284">MRLRRRSDRSRLPSSPGWYSDGSGSLRYYSRLGWTERTRPIPQYVDLPGFSNLPPYRIKSRPKTKAHLRKGLSITIVLILAASALSQMTAFWSSSTQSNKFVPLITDQNFTQAATTICSKTLPPQPSIALTGAQYSVNTSSFTYLSSPFQGLSPKVLRQAVQHDDELYRQLKIATKQFESLPPYPGSQSAVSSWISAWTDALRSLALYNNALRHRSASTRSDYKTASANLEWINVFAKANTLNSCAVFSTELF</sequence>
<name>A0A1M4SX56_9ACTN</name>
<evidence type="ECO:0000313" key="2">
    <source>
        <dbReference type="EMBL" id="SHE36739.1"/>
    </source>
</evidence>
<keyword evidence="1" id="KW-0472">Membrane</keyword>
<accession>A0A1M4SX56</accession>
<keyword evidence="1" id="KW-1133">Transmembrane helix</keyword>
<dbReference type="EMBL" id="FQUL01000003">
    <property type="protein sequence ID" value="SHE36739.1"/>
    <property type="molecule type" value="Genomic_DNA"/>
</dbReference>
<protein>
    <recommendedName>
        <fullName evidence="4">DUF2510 domain-containing protein</fullName>
    </recommendedName>
</protein>
<keyword evidence="1" id="KW-0812">Transmembrane</keyword>
<dbReference type="RefSeq" id="WP_072788261.1">
    <property type="nucleotide sequence ID" value="NZ_FQUL01000003.1"/>
</dbReference>
<evidence type="ECO:0000256" key="1">
    <source>
        <dbReference type="SAM" id="Phobius"/>
    </source>
</evidence>
<dbReference type="AlphaFoldDB" id="A0A1M4SX56"/>